<protein>
    <submittedName>
        <fullName evidence="1">Uncharacterized protein</fullName>
    </submittedName>
</protein>
<gene>
    <name evidence="1" type="ORF">EDWATA_01726</name>
</gene>
<dbReference type="EMBL" id="ADGK01000106">
    <property type="protein sequence ID" value="EFE23252.1"/>
    <property type="molecule type" value="Genomic_DNA"/>
</dbReference>
<reference evidence="1 2" key="1">
    <citation type="submission" date="2010-02" db="EMBL/GenBank/DDBJ databases">
        <authorList>
            <person name="Weinstock G."/>
            <person name="Sodergren E."/>
            <person name="Clifton S."/>
            <person name="Fulton L."/>
            <person name="Fulton B."/>
            <person name="Courtney L."/>
            <person name="Fronick C."/>
            <person name="Harrison M."/>
            <person name="Strong C."/>
            <person name="Farmer C."/>
            <person name="Delahaunty K."/>
            <person name="Markovic C."/>
            <person name="Hall O."/>
            <person name="Minx P."/>
            <person name="Tomlinson C."/>
            <person name="Mitreva M."/>
            <person name="Nelson J."/>
            <person name="Hou S."/>
            <person name="Wollam A."/>
            <person name="Pepin K.H."/>
            <person name="Johnson M."/>
            <person name="Bhonagiri V."/>
            <person name="Zhang X."/>
            <person name="Suruliraj S."/>
            <person name="Warren W."/>
            <person name="Chinwalla A."/>
            <person name="Mardis E.R."/>
            <person name="Wilson R.K."/>
        </authorList>
    </citation>
    <scope>NUCLEOTIDE SEQUENCE [LARGE SCALE GENOMIC DNA]</scope>
    <source>
        <strain evidence="1 2">ATCC 23685</strain>
    </source>
</reference>
<evidence type="ECO:0000313" key="2">
    <source>
        <dbReference type="Proteomes" id="UP000003692"/>
    </source>
</evidence>
<dbReference type="Proteomes" id="UP000003692">
    <property type="component" value="Unassembled WGS sequence"/>
</dbReference>
<evidence type="ECO:0000313" key="1">
    <source>
        <dbReference type="EMBL" id="EFE23252.1"/>
    </source>
</evidence>
<dbReference type="HOGENOM" id="CLU_217914_0_0_6"/>
<dbReference type="AlphaFoldDB" id="D4F4Q3"/>
<organism evidence="1 2">
    <name type="scientific">Edwardsiella tarda ATCC 23685</name>
    <dbReference type="NCBI Taxonomy" id="500638"/>
    <lineage>
        <taxon>Bacteria</taxon>
        <taxon>Pseudomonadati</taxon>
        <taxon>Pseudomonadota</taxon>
        <taxon>Gammaproteobacteria</taxon>
        <taxon>Enterobacterales</taxon>
        <taxon>Hafniaceae</taxon>
        <taxon>Edwardsiella</taxon>
    </lineage>
</organism>
<comment type="caution">
    <text evidence="1">The sequence shown here is derived from an EMBL/GenBank/DDBJ whole genome shotgun (WGS) entry which is preliminary data.</text>
</comment>
<proteinExistence type="predicted"/>
<name>D4F4Q3_EDWTA</name>
<accession>D4F4Q3</accession>
<sequence length="44" mass="4690">MLKQAFSALGRSPGLTRALILHEIGIYAVNNLPARKKSAALSNP</sequence>